<reference evidence="9 10" key="1">
    <citation type="submission" date="2019-09" db="EMBL/GenBank/DDBJ databases">
        <title>Actinomadura physcomitrii sp. nov., a novel actinomycete isolated from moss [Physcomitrium sphaericum (Ludw) Fuernr].</title>
        <authorList>
            <person name="Zhuang X."/>
            <person name="Liu C."/>
        </authorList>
    </citation>
    <scope>NUCLEOTIDE SEQUENCE [LARGE SCALE GENOMIC DNA]</scope>
    <source>
        <strain evidence="9 10">HMC1</strain>
    </source>
</reference>
<dbReference type="GO" id="GO:0052689">
    <property type="term" value="F:carboxylic ester hydrolase activity"/>
    <property type="evidence" value="ECO:0007669"/>
    <property type="project" value="UniProtKB-KW"/>
</dbReference>
<dbReference type="Pfam" id="PF07519">
    <property type="entry name" value="Tannase"/>
    <property type="match status" value="1"/>
</dbReference>
<keyword evidence="5 9" id="KW-0378">Hydrolase</keyword>
<comment type="caution">
    <text evidence="9">The sequence shown here is derived from an EMBL/GenBank/DDBJ whole genome shotgun (WGS) entry which is preliminary data.</text>
</comment>
<keyword evidence="7" id="KW-1015">Disulfide bond</keyword>
<dbReference type="Proteomes" id="UP000468735">
    <property type="component" value="Unassembled WGS sequence"/>
</dbReference>
<evidence type="ECO:0000256" key="8">
    <source>
        <dbReference type="SAM" id="SignalP"/>
    </source>
</evidence>
<keyword evidence="6" id="KW-0106">Calcium</keyword>
<feature type="signal peptide" evidence="8">
    <location>
        <begin position="1"/>
        <end position="20"/>
    </location>
</feature>
<evidence type="ECO:0000256" key="2">
    <source>
        <dbReference type="ARBA" id="ARBA00022487"/>
    </source>
</evidence>
<feature type="chain" id="PRO_5026066759" evidence="8">
    <location>
        <begin position="21"/>
        <end position="621"/>
    </location>
</feature>
<dbReference type="InterPro" id="IPR029058">
    <property type="entry name" value="AB_hydrolase_fold"/>
</dbReference>
<keyword evidence="2" id="KW-0719">Serine esterase</keyword>
<evidence type="ECO:0000256" key="1">
    <source>
        <dbReference type="ARBA" id="ARBA00006249"/>
    </source>
</evidence>
<dbReference type="SUPFAM" id="SSF53474">
    <property type="entry name" value="alpha/beta-Hydrolases"/>
    <property type="match status" value="1"/>
</dbReference>
<comment type="similarity">
    <text evidence="1">Belongs to the tannase family.</text>
</comment>
<dbReference type="RefSeq" id="WP_151565850.1">
    <property type="nucleotide sequence ID" value="NZ_WBMT01000018.1"/>
</dbReference>
<dbReference type="PANTHER" id="PTHR33938">
    <property type="entry name" value="FERULOYL ESTERASE B-RELATED"/>
    <property type="match status" value="1"/>
</dbReference>
<dbReference type="AlphaFoldDB" id="A0A6H9YQ36"/>
<keyword evidence="4 8" id="KW-0732">Signal</keyword>
<keyword evidence="10" id="KW-1185">Reference proteome</keyword>
<evidence type="ECO:0000313" key="9">
    <source>
        <dbReference type="EMBL" id="KAB2343626.1"/>
    </source>
</evidence>
<dbReference type="GO" id="GO:0046872">
    <property type="term" value="F:metal ion binding"/>
    <property type="evidence" value="ECO:0007669"/>
    <property type="project" value="UniProtKB-KW"/>
</dbReference>
<sequence>MRAARFSALAVAISVTSAMAAPAVADPAGAVSRNGVHTVTVADPQVACAAMRGATIPANKIGTPGMLRADATVTSAVHHAASDAVLTAGRQPVRNAGNSSAVVTPAKPAFCRLTGNIAPVTKGAQPIGFEVNLPTEWNGSSTQFGGGGFNGRLTDATGYISIDANAGDVLTPLMRGYMTVGTDSGHLITASPRYNSPDPVERAGATFDFALNAEMFGNFATDAYKKVHDVAEEIAKDYYGERPRKRLWVGGSEGGREGLLMAQRFPGDIDGVFVRVPVIGWTGLFGNFIATLQAVERNGKAGGFTTADINLLGRMSAHACDSRDGIADAVLSDYRGCQNKILKAVRTLKCTGAPQPGSCLTAAQLDVVDTVFTRLDLGFTLPSGLDHYPGFLFGGEPWSLATKVGDNPSLSYGDTGYPRYAEYGVGAAKFVFSRNPGLDVVNHFDRAEHRHRMAQVSAMMDTLNPDLSAFNRRGGKLIVLECTADYARSAAMGMEYYDSVVSTMGRATTGTFMRLYVSPGTDHGCGGTIDPATLDADGTTPYGVGTSAGTVNAVPRNVDWFSVLENWALKGRAPGVSVTATANHYAPPFQMLAAKPICAYPLYPRYTGGNAASANSYSCRR</sequence>
<evidence type="ECO:0000256" key="4">
    <source>
        <dbReference type="ARBA" id="ARBA00022729"/>
    </source>
</evidence>
<evidence type="ECO:0000256" key="7">
    <source>
        <dbReference type="ARBA" id="ARBA00023157"/>
    </source>
</evidence>
<dbReference type="EMBL" id="WBMT01000018">
    <property type="protein sequence ID" value="KAB2343626.1"/>
    <property type="molecule type" value="Genomic_DNA"/>
</dbReference>
<keyword evidence="3" id="KW-0479">Metal-binding</keyword>
<evidence type="ECO:0000256" key="6">
    <source>
        <dbReference type="ARBA" id="ARBA00022837"/>
    </source>
</evidence>
<dbReference type="InterPro" id="IPR011118">
    <property type="entry name" value="Tannase/feruloyl_esterase"/>
</dbReference>
<accession>A0A6H9YQ36</accession>
<proteinExistence type="inferred from homology"/>
<evidence type="ECO:0000313" key="10">
    <source>
        <dbReference type="Proteomes" id="UP000468735"/>
    </source>
</evidence>
<dbReference type="PANTHER" id="PTHR33938:SF15">
    <property type="entry name" value="FERULOYL ESTERASE B-RELATED"/>
    <property type="match status" value="1"/>
</dbReference>
<evidence type="ECO:0000256" key="5">
    <source>
        <dbReference type="ARBA" id="ARBA00022801"/>
    </source>
</evidence>
<organism evidence="9 10">
    <name type="scientific">Actinomadura rudentiformis</name>
    <dbReference type="NCBI Taxonomy" id="359158"/>
    <lineage>
        <taxon>Bacteria</taxon>
        <taxon>Bacillati</taxon>
        <taxon>Actinomycetota</taxon>
        <taxon>Actinomycetes</taxon>
        <taxon>Streptosporangiales</taxon>
        <taxon>Thermomonosporaceae</taxon>
        <taxon>Actinomadura</taxon>
    </lineage>
</organism>
<protein>
    <submittedName>
        <fullName evidence="9">Tannase/feruloyl esterase family alpha/beta hydrolase</fullName>
    </submittedName>
</protein>
<gene>
    <name evidence="9" type="ORF">F8566_33350</name>
</gene>
<evidence type="ECO:0000256" key="3">
    <source>
        <dbReference type="ARBA" id="ARBA00022723"/>
    </source>
</evidence>
<name>A0A6H9YQ36_9ACTN</name>
<dbReference type="OrthoDB" id="176867at2"/>